<name>A0AAE0VFG9_9TELE</name>
<accession>A0AAE0VFG9</accession>
<evidence type="ECO:0000313" key="4">
    <source>
        <dbReference type="Proteomes" id="UP001274896"/>
    </source>
</evidence>
<keyword evidence="1" id="KW-0472">Membrane</keyword>
<dbReference type="InterPro" id="IPR000477">
    <property type="entry name" value="RT_dom"/>
</dbReference>
<dbReference type="PANTHER" id="PTHR33332">
    <property type="entry name" value="REVERSE TRANSCRIPTASE DOMAIN-CONTAINING PROTEIN"/>
    <property type="match status" value="1"/>
</dbReference>
<dbReference type="AlphaFoldDB" id="A0AAE0VFG9"/>
<keyword evidence="1" id="KW-1133">Transmembrane helix</keyword>
<sequence length="344" mass="38998">MTQEVRRSWNNSFIKAWKIGQAIWHNEVLIVPPGGVEGGFPFFPFHQVVQWCTAESRNNGHVSFRTGPRSNGRRWPGLMNHVFFYITWMAGCVCVSYLGNTWHQDALWEEGEPAEAVSCFGQCSARKAWDNAPCHKAEMLQEWFDDHNNQFEVFPTTVDPFQFAYRLQDEDAVNAAIHTAFTHLEGKDTYVRMLFINYSSAFDTVIPHRLSEKLLTLGLTPSLCNWVLNFLTDRPQSVRVGNRTSGIRTVSTGTPQGCVLSPLLYTLFTYDCVASQTSTKIIKFADDTTVIRLITGGEETSYRTEVAGLIAWCQENNLSLNTDKTKEMIILGERRRSSTPQCTS</sequence>
<dbReference type="SUPFAM" id="SSF56672">
    <property type="entry name" value="DNA/RNA polymerases"/>
    <property type="match status" value="1"/>
</dbReference>
<dbReference type="PROSITE" id="PS50878">
    <property type="entry name" value="RT_POL"/>
    <property type="match status" value="1"/>
</dbReference>
<evidence type="ECO:0000256" key="1">
    <source>
        <dbReference type="SAM" id="Phobius"/>
    </source>
</evidence>
<organism evidence="3 4">
    <name type="scientific">Hemibagrus guttatus</name>
    <dbReference type="NCBI Taxonomy" id="175788"/>
    <lineage>
        <taxon>Eukaryota</taxon>
        <taxon>Metazoa</taxon>
        <taxon>Chordata</taxon>
        <taxon>Craniata</taxon>
        <taxon>Vertebrata</taxon>
        <taxon>Euteleostomi</taxon>
        <taxon>Actinopterygii</taxon>
        <taxon>Neopterygii</taxon>
        <taxon>Teleostei</taxon>
        <taxon>Ostariophysi</taxon>
        <taxon>Siluriformes</taxon>
        <taxon>Bagridae</taxon>
        <taxon>Hemibagrus</taxon>
    </lineage>
</organism>
<dbReference type="EMBL" id="JAUCMX010000002">
    <property type="protein sequence ID" value="KAK3554553.1"/>
    <property type="molecule type" value="Genomic_DNA"/>
</dbReference>
<feature type="non-terminal residue" evidence="3">
    <location>
        <position position="1"/>
    </location>
</feature>
<evidence type="ECO:0000313" key="3">
    <source>
        <dbReference type="EMBL" id="KAK3554553.1"/>
    </source>
</evidence>
<gene>
    <name evidence="3" type="ORF">QTP70_025498</name>
</gene>
<proteinExistence type="predicted"/>
<dbReference type="Proteomes" id="UP001274896">
    <property type="component" value="Unassembled WGS sequence"/>
</dbReference>
<feature type="domain" description="Reverse transcriptase" evidence="2">
    <location>
        <begin position="1"/>
        <end position="344"/>
    </location>
</feature>
<evidence type="ECO:0000259" key="2">
    <source>
        <dbReference type="PROSITE" id="PS50878"/>
    </source>
</evidence>
<comment type="caution">
    <text evidence="3">The sequence shown here is derived from an EMBL/GenBank/DDBJ whole genome shotgun (WGS) entry which is preliminary data.</text>
</comment>
<keyword evidence="4" id="KW-1185">Reference proteome</keyword>
<protein>
    <recommendedName>
        <fullName evidence="2">Reverse transcriptase domain-containing protein</fullName>
    </recommendedName>
</protein>
<reference evidence="3" key="1">
    <citation type="submission" date="2023-06" db="EMBL/GenBank/DDBJ databases">
        <title>Male Hemibagrus guttatus genome.</title>
        <authorList>
            <person name="Bian C."/>
        </authorList>
    </citation>
    <scope>NUCLEOTIDE SEQUENCE</scope>
    <source>
        <strain evidence="3">Male_cb2023</strain>
        <tissue evidence="3">Muscle</tissue>
    </source>
</reference>
<dbReference type="InterPro" id="IPR043502">
    <property type="entry name" value="DNA/RNA_pol_sf"/>
</dbReference>
<dbReference type="Pfam" id="PF00078">
    <property type="entry name" value="RVT_1"/>
    <property type="match status" value="1"/>
</dbReference>
<keyword evidence="1" id="KW-0812">Transmembrane</keyword>
<feature type="transmembrane region" description="Helical" evidence="1">
    <location>
        <begin position="82"/>
        <end position="99"/>
    </location>
</feature>